<protein>
    <recommendedName>
        <fullName evidence="6">Transport permease protein</fullName>
    </recommendedName>
</protein>
<feature type="transmembrane region" description="Helical" evidence="6">
    <location>
        <begin position="43"/>
        <end position="63"/>
    </location>
</feature>
<evidence type="ECO:0000259" key="7">
    <source>
        <dbReference type="PROSITE" id="PS51012"/>
    </source>
</evidence>
<feature type="transmembrane region" description="Helical" evidence="6">
    <location>
        <begin position="188"/>
        <end position="205"/>
    </location>
</feature>
<dbReference type="Pfam" id="PF01061">
    <property type="entry name" value="ABC2_membrane"/>
    <property type="match status" value="1"/>
</dbReference>
<comment type="caution">
    <text evidence="8">The sequence shown here is derived from an EMBL/GenBank/DDBJ whole genome shotgun (WGS) entry which is preliminary data.</text>
</comment>
<organism evidence="8 9">
    <name type="scientific">Glycomyces rhizosphaerae</name>
    <dbReference type="NCBI Taxonomy" id="2054422"/>
    <lineage>
        <taxon>Bacteria</taxon>
        <taxon>Bacillati</taxon>
        <taxon>Actinomycetota</taxon>
        <taxon>Actinomycetes</taxon>
        <taxon>Glycomycetales</taxon>
        <taxon>Glycomycetaceae</taxon>
        <taxon>Glycomyces</taxon>
    </lineage>
</organism>
<dbReference type="InterPro" id="IPR051784">
    <property type="entry name" value="Nod_factor_ABC_transporter"/>
</dbReference>
<dbReference type="InterPro" id="IPR013525">
    <property type="entry name" value="ABC2_TM"/>
</dbReference>
<evidence type="ECO:0000313" key="9">
    <source>
        <dbReference type="Proteomes" id="UP001595712"/>
    </source>
</evidence>
<feature type="domain" description="ABC transmembrane type-2" evidence="7">
    <location>
        <begin position="41"/>
        <end position="268"/>
    </location>
</feature>
<keyword evidence="3 6" id="KW-1133">Transmembrane helix</keyword>
<evidence type="ECO:0000256" key="6">
    <source>
        <dbReference type="RuleBase" id="RU361157"/>
    </source>
</evidence>
<gene>
    <name evidence="8" type="ORF">ACFO8M_17640</name>
</gene>
<comment type="similarity">
    <text evidence="6">Belongs to the ABC-2 integral membrane protein family.</text>
</comment>
<evidence type="ECO:0000256" key="4">
    <source>
        <dbReference type="ARBA" id="ARBA00023136"/>
    </source>
</evidence>
<sequence length="271" mass="28938">MSTLTTEALSAETTWTTTRGPLAQAATMTGRALASIRHAPAQLVEFFMIPLMILLSVTFFMGGQMMGSWQDFLQYAGPTIIAMGLFFAVPSTGLGLYGDIKEGVFDRLTAMPVSRFALLAGRVAADMAKHAWALLVVGGVAFAIGYRAEGGVLGTAGAAGVILLFLFASSWTMALVGLTAKSEEQIQTWMISLLMPLAYTSSAFVEVETLPGAVQWWAELNPLTAMSDSVRVLLDGETPGGELIALFAWSAAIIAVFVPLSLRAYRKRLTN</sequence>
<evidence type="ECO:0000313" key="8">
    <source>
        <dbReference type="EMBL" id="MFC3494310.1"/>
    </source>
</evidence>
<dbReference type="Proteomes" id="UP001595712">
    <property type="component" value="Unassembled WGS sequence"/>
</dbReference>
<dbReference type="InterPro" id="IPR047817">
    <property type="entry name" value="ABC2_TM_bact-type"/>
</dbReference>
<keyword evidence="6" id="KW-1003">Cell membrane</keyword>
<feature type="transmembrane region" description="Helical" evidence="6">
    <location>
        <begin position="131"/>
        <end position="148"/>
    </location>
</feature>
<accession>A0ABV7Q4E0</accession>
<dbReference type="InterPro" id="IPR000412">
    <property type="entry name" value="ABC_2_transport"/>
</dbReference>
<evidence type="ECO:0000256" key="3">
    <source>
        <dbReference type="ARBA" id="ARBA00022989"/>
    </source>
</evidence>
<evidence type="ECO:0000256" key="5">
    <source>
        <dbReference type="ARBA" id="ARBA00023251"/>
    </source>
</evidence>
<feature type="transmembrane region" description="Helical" evidence="6">
    <location>
        <begin position="243"/>
        <end position="262"/>
    </location>
</feature>
<dbReference type="EMBL" id="JBHRWO010000015">
    <property type="protein sequence ID" value="MFC3494310.1"/>
    <property type="molecule type" value="Genomic_DNA"/>
</dbReference>
<evidence type="ECO:0000256" key="2">
    <source>
        <dbReference type="ARBA" id="ARBA00022692"/>
    </source>
</evidence>
<reference evidence="9" key="1">
    <citation type="journal article" date="2019" name="Int. J. Syst. Evol. Microbiol.">
        <title>The Global Catalogue of Microorganisms (GCM) 10K type strain sequencing project: providing services to taxonomists for standard genome sequencing and annotation.</title>
        <authorList>
            <consortium name="The Broad Institute Genomics Platform"/>
            <consortium name="The Broad Institute Genome Sequencing Center for Infectious Disease"/>
            <person name="Wu L."/>
            <person name="Ma J."/>
        </authorList>
    </citation>
    <scope>NUCLEOTIDE SEQUENCE [LARGE SCALE GENOMIC DNA]</scope>
    <source>
        <strain evidence="9">CGMCC 4.7396</strain>
    </source>
</reference>
<dbReference type="RefSeq" id="WP_387977937.1">
    <property type="nucleotide sequence ID" value="NZ_JBHRWO010000015.1"/>
</dbReference>
<dbReference type="PIRSF" id="PIRSF006648">
    <property type="entry name" value="DrrB"/>
    <property type="match status" value="1"/>
</dbReference>
<feature type="transmembrane region" description="Helical" evidence="6">
    <location>
        <begin position="154"/>
        <end position="176"/>
    </location>
</feature>
<comment type="subcellular location">
    <subcellularLocation>
        <location evidence="6">Cell membrane</location>
        <topology evidence="6">Multi-pass membrane protein</topology>
    </subcellularLocation>
    <subcellularLocation>
        <location evidence="1">Membrane</location>
        <topology evidence="1">Multi-pass membrane protein</topology>
    </subcellularLocation>
</comment>
<keyword evidence="4 6" id="KW-0472">Membrane</keyword>
<name>A0ABV7Q4E0_9ACTN</name>
<feature type="transmembrane region" description="Helical" evidence="6">
    <location>
        <begin position="75"/>
        <end position="97"/>
    </location>
</feature>
<keyword evidence="5" id="KW-0046">Antibiotic resistance</keyword>
<evidence type="ECO:0000256" key="1">
    <source>
        <dbReference type="ARBA" id="ARBA00004141"/>
    </source>
</evidence>
<keyword evidence="6" id="KW-0813">Transport</keyword>
<dbReference type="PANTHER" id="PTHR43229:SF2">
    <property type="entry name" value="NODULATION PROTEIN J"/>
    <property type="match status" value="1"/>
</dbReference>
<keyword evidence="2 6" id="KW-0812">Transmembrane</keyword>
<proteinExistence type="inferred from homology"/>
<dbReference type="PANTHER" id="PTHR43229">
    <property type="entry name" value="NODULATION PROTEIN J"/>
    <property type="match status" value="1"/>
</dbReference>
<keyword evidence="9" id="KW-1185">Reference proteome</keyword>
<dbReference type="PROSITE" id="PS51012">
    <property type="entry name" value="ABC_TM2"/>
    <property type="match status" value="1"/>
</dbReference>